<dbReference type="Pfam" id="PF13620">
    <property type="entry name" value="CarboxypepD_reg"/>
    <property type="match status" value="1"/>
</dbReference>
<evidence type="ECO:0008006" key="4">
    <source>
        <dbReference type="Google" id="ProtNLM"/>
    </source>
</evidence>
<dbReference type="PROSITE" id="PS51257">
    <property type="entry name" value="PROKAR_LIPOPROTEIN"/>
    <property type="match status" value="1"/>
</dbReference>
<protein>
    <recommendedName>
        <fullName evidence="4">Doubled CXXCH motif domain-containing protein</fullName>
    </recommendedName>
</protein>
<dbReference type="Proteomes" id="UP001317705">
    <property type="component" value="Chromosome"/>
</dbReference>
<dbReference type="RefSeq" id="WP_282001905.1">
    <property type="nucleotide sequence ID" value="NZ_AP027151.1"/>
</dbReference>
<proteinExistence type="predicted"/>
<feature type="chain" id="PRO_5046490470" description="Doubled CXXCH motif domain-containing protein" evidence="1">
    <location>
        <begin position="34"/>
        <end position="891"/>
    </location>
</feature>
<organism evidence="2 3">
    <name type="scientific">Geotalea uraniireducens</name>
    <dbReference type="NCBI Taxonomy" id="351604"/>
    <lineage>
        <taxon>Bacteria</taxon>
        <taxon>Pseudomonadati</taxon>
        <taxon>Thermodesulfobacteriota</taxon>
        <taxon>Desulfuromonadia</taxon>
        <taxon>Geobacterales</taxon>
        <taxon>Geobacteraceae</taxon>
        <taxon>Geotalea</taxon>
    </lineage>
</organism>
<dbReference type="InterPro" id="IPR036280">
    <property type="entry name" value="Multihaem_cyt_sf"/>
</dbReference>
<dbReference type="SUPFAM" id="SSF49464">
    <property type="entry name" value="Carboxypeptidase regulatory domain-like"/>
    <property type="match status" value="1"/>
</dbReference>
<dbReference type="Gene3D" id="2.60.40.1120">
    <property type="entry name" value="Carboxypeptidase-like, regulatory domain"/>
    <property type="match status" value="1"/>
</dbReference>
<reference evidence="2 3" key="1">
    <citation type="submission" date="2022-12" db="EMBL/GenBank/DDBJ databases">
        <title>Polyphasic characterization of Geotalea uranireducens NIT-SL11 newly isolated from a complex of sewage sludge and microbially reduced graphene oxide.</title>
        <authorList>
            <person name="Xie L."/>
            <person name="Yoshida N."/>
            <person name="Meng L."/>
        </authorList>
    </citation>
    <scope>NUCLEOTIDE SEQUENCE [LARGE SCALE GENOMIC DNA]</scope>
    <source>
        <strain evidence="2 3">NIT-SL11</strain>
    </source>
</reference>
<evidence type="ECO:0000256" key="1">
    <source>
        <dbReference type="SAM" id="SignalP"/>
    </source>
</evidence>
<sequence>MARLQQSKMTMHLLLSALLIGCALLFGCSGDNGSNGASTGTVSGAVSDWYGNTVPGAQVATTVGGEEVSATTDANGKYTLTLPTGTFTLNVTASGYNALSQSVEAAVGRNVTADLKLTPTGPAAVSAIRTDTKSTVLPGDVVTLQASTKIFDPALQGQSVSYVWSTAPGSAPLTFSDTTSPTPTVSLPSSAALKKYLVETLALPYFNDNPDEPAVVIDRYQVVPFSQQAAATLGNSATAQVTATINGQIFTSTVKVPVKAPFVPNQGLNNVAVGQPVVLQGQFPFTPTPKTSWNWSVTGPSGAVTVNDANTAYPDFIPATVGTYTVSEGGVARLTITADKWVGMMAGLNTPDPTCNGASCHQDKITSWLQTGHKEVMYTGMMENPGDYSITTCAKCHTVGYNQYNSGINNGGFSDVYPTEGFTFTQGDPNVEANLWKNYPKSSRLIGVQCEACHGPQGSAHHVSGTVDPNVGNARVSFSANVCGTCHGSPKKHGRFQQWEQSAHGSFNTFTFNSNADGTLSGGCACCHSAQGFSAFMKLSDISNRNATVLPAGLTVNNAQPITCVVCHDPHNEGPPAHAGESFVTVNLTAVSSTAGSTRLLPGGFTANGVGKGALCITCHNSRNGYKSGSGSDLHEDGSVLFANIGTSYTAPHEACQGDVLMGRNAYFLGAQNYGNTATRSKHSFIADTCVTCHMELTPANSAFSLPQSESFNTNHDFKASNDICRSCHGNYSAEAVQLNFDTKLQSLKNAAGMAILRLRYGGAGTVPVGMQASLVANRVGQVDVTAGGVTQRWFLKTGSYDAYLKDASGNAIAGCASTPNADGSYSCTGYLDGAPGTVGNAVSTTGYNENLAKVLWNTVLVQDDASRGVHNPSFTNQVIDATYVVTSTGI</sequence>
<dbReference type="Gene3D" id="1.10.1130.10">
    <property type="entry name" value="Flavocytochrome C3, Chain A"/>
    <property type="match status" value="2"/>
</dbReference>
<dbReference type="SUPFAM" id="SSF48695">
    <property type="entry name" value="Multiheme cytochromes"/>
    <property type="match status" value="1"/>
</dbReference>
<name>A0ABM8EHC2_9BACT</name>
<dbReference type="InterPro" id="IPR008969">
    <property type="entry name" value="CarboxyPept-like_regulatory"/>
</dbReference>
<gene>
    <name evidence="2" type="ORF">GURASL_07530</name>
</gene>
<keyword evidence="1" id="KW-0732">Signal</keyword>
<accession>A0ABM8EHC2</accession>
<feature type="signal peptide" evidence="1">
    <location>
        <begin position="1"/>
        <end position="33"/>
    </location>
</feature>
<evidence type="ECO:0000313" key="3">
    <source>
        <dbReference type="Proteomes" id="UP001317705"/>
    </source>
</evidence>
<evidence type="ECO:0000313" key="2">
    <source>
        <dbReference type="EMBL" id="BDV41830.1"/>
    </source>
</evidence>
<keyword evidence="3" id="KW-1185">Reference proteome</keyword>
<dbReference type="EMBL" id="AP027151">
    <property type="protein sequence ID" value="BDV41830.1"/>
    <property type="molecule type" value="Genomic_DNA"/>
</dbReference>